<feature type="chain" id="PRO_5030736373" evidence="2">
    <location>
        <begin position="25"/>
        <end position="1065"/>
    </location>
</feature>
<organism evidence="3 4">
    <name type="scientific">Deinococcus budaensis</name>
    <dbReference type="NCBI Taxonomy" id="1665626"/>
    <lineage>
        <taxon>Bacteria</taxon>
        <taxon>Thermotogati</taxon>
        <taxon>Deinococcota</taxon>
        <taxon>Deinococci</taxon>
        <taxon>Deinococcales</taxon>
        <taxon>Deinococcaceae</taxon>
        <taxon>Deinococcus</taxon>
    </lineage>
</organism>
<dbReference type="EMBL" id="JACHFN010000017">
    <property type="protein sequence ID" value="MBB5235909.1"/>
    <property type="molecule type" value="Genomic_DNA"/>
</dbReference>
<evidence type="ECO:0000256" key="2">
    <source>
        <dbReference type="SAM" id="SignalP"/>
    </source>
</evidence>
<keyword evidence="4" id="KW-1185">Reference proteome</keyword>
<proteinExistence type="predicted"/>
<evidence type="ECO:0000256" key="1">
    <source>
        <dbReference type="SAM" id="MobiDB-lite"/>
    </source>
</evidence>
<evidence type="ECO:0000313" key="3">
    <source>
        <dbReference type="EMBL" id="MBB5235909.1"/>
    </source>
</evidence>
<reference evidence="3 4" key="1">
    <citation type="submission" date="2020-08" db="EMBL/GenBank/DDBJ databases">
        <title>Genomic Encyclopedia of Type Strains, Phase IV (KMG-IV): sequencing the most valuable type-strain genomes for metagenomic binning, comparative biology and taxonomic classification.</title>
        <authorList>
            <person name="Goeker M."/>
        </authorList>
    </citation>
    <scope>NUCLEOTIDE SEQUENCE [LARGE SCALE GENOMIC DNA]</scope>
    <source>
        <strain evidence="3 4">DSM 101791</strain>
    </source>
</reference>
<dbReference type="AlphaFoldDB" id="A0A7W8LRK2"/>
<feature type="region of interest" description="Disordered" evidence="1">
    <location>
        <begin position="26"/>
        <end position="45"/>
    </location>
</feature>
<dbReference type="Proteomes" id="UP000525389">
    <property type="component" value="Unassembled WGS sequence"/>
</dbReference>
<keyword evidence="2" id="KW-0732">Signal</keyword>
<protein>
    <submittedName>
        <fullName evidence="3">Uncharacterized protein</fullName>
    </submittedName>
</protein>
<feature type="signal peptide" evidence="2">
    <location>
        <begin position="1"/>
        <end position="24"/>
    </location>
</feature>
<comment type="caution">
    <text evidence="3">The sequence shown here is derived from an EMBL/GenBank/DDBJ whole genome shotgun (WGS) entry which is preliminary data.</text>
</comment>
<dbReference type="RefSeq" id="WP_184031516.1">
    <property type="nucleotide sequence ID" value="NZ_JACHFN010000017.1"/>
</dbReference>
<evidence type="ECO:0000313" key="4">
    <source>
        <dbReference type="Proteomes" id="UP000525389"/>
    </source>
</evidence>
<accession>A0A7W8LRK2</accession>
<name>A0A7W8LRK2_9DEIO</name>
<gene>
    <name evidence="3" type="ORF">HNQ09_003373</name>
</gene>
<sequence length="1065" mass="111209">MPAPLPTTLALLTALLLVGPASHAQTAQTTQTTGEPALLPTSAGATEQRASSVLLPFDAPAQAREVVIAHLPPAGAAYLPGSSRLDGQPVPDPRRGASGTLYWVLPAQPRGVLTYELTHPASLGALPAPALQVRLPGDRTELLAGRIDAADLEGAVLLSAQADEVTENAGAIKLPLAGSVIRLRDRITVVVEGPQGERPGLTVNGTPVGEDRLGTEVQDGVRGVQRLTYVGVPLRPGPNVLRVGTEEIKVVLAGATAGVEVTPLSLTADGSTPLRLRVRTFDAFGTPSGQSTLTVRPSLEPRTPDANPGEAGYQVRLEGGEGVLELQPQSAPTPLRLDVLLGEQVLTRRFEVTPGRSRVGVGVLSATLGLDGNLNLAEDLTWQARGYVETPLGPGKLYAAADKDGLPGTTDPTVRSPVYGDAGTEQIPLQGTDPVAAVYDHPGFRVAYRRSAVPIDVLPVGEGFTGLTAVTRSNPAVSGFVAGVPGDRVSEAEVTPDSTRILRLPDARLAPDSETLEVVTRERQTGKELERRPLVRNVDYLVDYPTGIVTLVRPLDRVDAAFNDVLVLASYRLSTATAGRTLAYGVQVKGEGENYTVGAAVVSLDGKTTFGVRGTYQNGPTRAETRLAFSGGVQASADLSTRLGDDSASFRIRYQDAGYVGLAPFAVGLNVGGNYTARLGQNLSAGVDGEYHDTPTAQGGSVTARADYRLAPFSVGGGLKYAFGDTSGLGAVLSAGYHRQPLDVDVTHTQPLSGNLDATTAFTVRSRLTDRVTLGLRDDVTWGKGHVAALTLDTRIGNTTYAAGYELPTASGEGNRARFGVSTTLPLSGRTTLGLRGSALYDVRGGETEVTASADLTHRADTFGVTAGTDLIYREGDFGTVLRAGITGSVTDHLTLTADGLAEFGLGKNGQRFSLGYAYRNSAVNSLGYVRLVQGSLAGGTPQLNTGVSAEYRQPTWAVRGGVDTRALLSDAGSFTAQAYLGGTAYLTDRFGVGAWGRVLTQPATNTTALGYGVEGSVRALPGTWLTAGYNFAGFEGLPSAGTYTKQGLYLRLDLTVDETLGGKK</sequence>